<reference evidence="2 3" key="1">
    <citation type="journal article" date="2016" name="Mol. Biol. Evol.">
        <title>Comparative Genomics of Early-Diverging Mushroom-Forming Fungi Provides Insights into the Origins of Lignocellulose Decay Capabilities.</title>
        <authorList>
            <person name="Nagy L.G."/>
            <person name="Riley R."/>
            <person name="Tritt A."/>
            <person name="Adam C."/>
            <person name="Daum C."/>
            <person name="Floudas D."/>
            <person name="Sun H."/>
            <person name="Yadav J.S."/>
            <person name="Pangilinan J."/>
            <person name="Larsson K.H."/>
            <person name="Matsuura K."/>
            <person name="Barry K."/>
            <person name="Labutti K."/>
            <person name="Kuo R."/>
            <person name="Ohm R.A."/>
            <person name="Bhattacharya S.S."/>
            <person name="Shirouzu T."/>
            <person name="Yoshinaga Y."/>
            <person name="Martin F.M."/>
            <person name="Grigoriev I.V."/>
            <person name="Hibbett D.S."/>
        </authorList>
    </citation>
    <scope>NUCLEOTIDE SEQUENCE [LARGE SCALE GENOMIC DNA]</scope>
    <source>
        <strain evidence="2 3">CBS 109695</strain>
    </source>
</reference>
<gene>
    <name evidence="2" type="ORF">FIBSPDRAFT_966726</name>
</gene>
<feature type="chain" id="PRO_5007893936" evidence="1">
    <location>
        <begin position="27"/>
        <end position="61"/>
    </location>
</feature>
<evidence type="ECO:0000313" key="2">
    <source>
        <dbReference type="EMBL" id="KZP06083.1"/>
    </source>
</evidence>
<sequence>MQLFKSTLFAALAFVAFAAAAPSTLGGPVDCSSPGAHCSGCSRGFGCDAESNGQSSGGTSK</sequence>
<evidence type="ECO:0000313" key="3">
    <source>
        <dbReference type="Proteomes" id="UP000076532"/>
    </source>
</evidence>
<accession>A0A167WGV0</accession>
<evidence type="ECO:0000256" key="1">
    <source>
        <dbReference type="SAM" id="SignalP"/>
    </source>
</evidence>
<keyword evidence="3" id="KW-1185">Reference proteome</keyword>
<keyword evidence="1" id="KW-0732">Signal</keyword>
<protein>
    <submittedName>
        <fullName evidence="2">Uncharacterized protein</fullName>
    </submittedName>
</protein>
<organism evidence="2 3">
    <name type="scientific">Athelia psychrophila</name>
    <dbReference type="NCBI Taxonomy" id="1759441"/>
    <lineage>
        <taxon>Eukaryota</taxon>
        <taxon>Fungi</taxon>
        <taxon>Dikarya</taxon>
        <taxon>Basidiomycota</taxon>
        <taxon>Agaricomycotina</taxon>
        <taxon>Agaricomycetes</taxon>
        <taxon>Agaricomycetidae</taxon>
        <taxon>Atheliales</taxon>
        <taxon>Atheliaceae</taxon>
        <taxon>Athelia</taxon>
    </lineage>
</organism>
<feature type="signal peptide" evidence="1">
    <location>
        <begin position="1"/>
        <end position="26"/>
    </location>
</feature>
<dbReference type="AlphaFoldDB" id="A0A167WGV0"/>
<dbReference type="EMBL" id="KV417804">
    <property type="protein sequence ID" value="KZP06083.1"/>
    <property type="molecule type" value="Genomic_DNA"/>
</dbReference>
<proteinExistence type="predicted"/>
<dbReference type="Proteomes" id="UP000076532">
    <property type="component" value="Unassembled WGS sequence"/>
</dbReference>
<name>A0A167WGV0_9AGAM</name>